<dbReference type="SUPFAM" id="SSF50923">
    <property type="entry name" value="Hemopexin-like domain"/>
    <property type="match status" value="2"/>
</dbReference>
<dbReference type="PROSITE" id="PS51642">
    <property type="entry name" value="HEMOPEXIN_2"/>
    <property type="match status" value="2"/>
</dbReference>
<keyword evidence="4" id="KW-1185">Reference proteome</keyword>
<dbReference type="InterPro" id="IPR018487">
    <property type="entry name" value="Hemopexin-like_repeat"/>
</dbReference>
<feature type="repeat" description="Hemopexin" evidence="1">
    <location>
        <begin position="451"/>
        <end position="499"/>
    </location>
</feature>
<protein>
    <recommendedName>
        <fullName evidence="2">Pierisin-like domain-containing protein</fullName>
    </recommendedName>
</protein>
<reference evidence="3" key="1">
    <citation type="submission" date="2024-03" db="EMBL/GenBank/DDBJ databases">
        <title>WGS assembly of Saponaria officinalis var. Norfolk2.</title>
        <authorList>
            <person name="Jenkins J."/>
            <person name="Shu S."/>
            <person name="Grimwood J."/>
            <person name="Barry K."/>
            <person name="Goodstein D."/>
            <person name="Schmutz J."/>
            <person name="Leebens-Mack J."/>
            <person name="Osbourn A."/>
        </authorList>
    </citation>
    <scope>NUCLEOTIDE SEQUENCE [LARGE SCALE GENOMIC DNA]</scope>
    <source>
        <strain evidence="3">JIC</strain>
    </source>
</reference>
<dbReference type="InterPro" id="IPR054695">
    <property type="entry name" value="Pierisin-like_dom"/>
</dbReference>
<dbReference type="Pfam" id="PF22596">
    <property type="entry name" value="Scabin-like"/>
    <property type="match status" value="1"/>
</dbReference>
<dbReference type="EMBL" id="JBDFQZ010000009">
    <property type="protein sequence ID" value="KAK9692389.1"/>
    <property type="molecule type" value="Genomic_DNA"/>
</dbReference>
<evidence type="ECO:0000256" key="1">
    <source>
        <dbReference type="PROSITE-ProRule" id="PRU01011"/>
    </source>
</evidence>
<evidence type="ECO:0000313" key="4">
    <source>
        <dbReference type="Proteomes" id="UP001443914"/>
    </source>
</evidence>
<feature type="repeat" description="Hemopexin" evidence="1">
    <location>
        <begin position="396"/>
        <end position="445"/>
    </location>
</feature>
<accession>A0AAW1IQS0</accession>
<gene>
    <name evidence="3" type="ORF">RND81_09G261100</name>
</gene>
<dbReference type="SMART" id="SM00120">
    <property type="entry name" value="HX"/>
    <property type="match status" value="2"/>
</dbReference>
<dbReference type="Proteomes" id="UP001443914">
    <property type="component" value="Unassembled WGS sequence"/>
</dbReference>
<dbReference type="SUPFAM" id="SSF56399">
    <property type="entry name" value="ADP-ribosylation"/>
    <property type="match status" value="1"/>
</dbReference>
<name>A0AAW1IQS0_SAPOF</name>
<organism evidence="3 4">
    <name type="scientific">Saponaria officinalis</name>
    <name type="common">Common soapwort</name>
    <name type="synonym">Lychnis saponaria</name>
    <dbReference type="NCBI Taxonomy" id="3572"/>
    <lineage>
        <taxon>Eukaryota</taxon>
        <taxon>Viridiplantae</taxon>
        <taxon>Streptophyta</taxon>
        <taxon>Embryophyta</taxon>
        <taxon>Tracheophyta</taxon>
        <taxon>Spermatophyta</taxon>
        <taxon>Magnoliopsida</taxon>
        <taxon>eudicotyledons</taxon>
        <taxon>Gunneridae</taxon>
        <taxon>Pentapetalae</taxon>
        <taxon>Caryophyllales</taxon>
        <taxon>Caryophyllaceae</taxon>
        <taxon>Caryophylleae</taxon>
        <taxon>Saponaria</taxon>
    </lineage>
</organism>
<evidence type="ECO:0000259" key="2">
    <source>
        <dbReference type="Pfam" id="PF22596"/>
    </source>
</evidence>
<comment type="caution">
    <text evidence="3">The sequence shown here is derived from an EMBL/GenBank/DDBJ whole genome shotgun (WGS) entry which is preliminary data.</text>
</comment>
<dbReference type="InterPro" id="IPR036375">
    <property type="entry name" value="Hemopexin-like_dom_sf"/>
</dbReference>
<feature type="domain" description="Pierisin-like" evidence="2">
    <location>
        <begin position="66"/>
        <end position="191"/>
    </location>
</feature>
<proteinExistence type="predicted"/>
<dbReference type="Gene3D" id="2.110.10.10">
    <property type="entry name" value="Hemopexin-like domain"/>
    <property type="match status" value="1"/>
</dbReference>
<dbReference type="AlphaFoldDB" id="A0AAW1IQS0"/>
<dbReference type="Gene3D" id="3.90.210.10">
    <property type="entry name" value="Heat-Labile Enterotoxin, subunit A"/>
    <property type="match status" value="1"/>
</dbReference>
<evidence type="ECO:0000313" key="3">
    <source>
        <dbReference type="EMBL" id="KAK9692389.1"/>
    </source>
</evidence>
<sequence length="512" mass="57346">MSIPPNSPWRGCAAYFPQPVSNTDVLAAQSLTETIYYFNCRELKPPLPDIEYRDSTNEYDLTHHVFRWDSTGYEQIFREGFVVRRQDNTPDNIFYNLDHYVHYGGRPLGNDRPANYTFVSTTLDSGWCPSIKHESGSQPTIKEVWRYEIYAPGGIWVAETLGDRYKFPAQDEVCYVAGIARQYVRSAQRFRLIATADSRFTKKERVDALLIINGNFNPQSNPPRLIKTLWPVDKYKDENGKTAKLVQRFFNQNLNMAAISTDQHSGQQSNSSINWYANEVTKVTSYIDAAYRTSRANEVCLFIRNQYVLLTYTPGTTTGDRISKGPTLIGDTFTSLKGSSFAEYGVTCSFASHDANVAYIFSGTLAAKLNYANNTIIIAPVKITKMFPFLKGTVFKSGIDAGFESKTRYEAYIFSGDQFGVIDYGSAAPKLVGPVRQISDGFPGLRNTIFQSGIEAAFASHRVDQAYVFKGDSFALINLASGGSIVGGVKKIVTDWSSLRPVLPNLNKSYDY</sequence>